<dbReference type="AlphaFoldDB" id="A0A1H5USK8"/>
<evidence type="ECO:0000313" key="2">
    <source>
        <dbReference type="Proteomes" id="UP000236753"/>
    </source>
</evidence>
<dbReference type="RefSeq" id="WP_103966309.1">
    <property type="nucleotide sequence ID" value="NZ_FNUX01000009.1"/>
</dbReference>
<dbReference type="InterPro" id="IPR021831">
    <property type="entry name" value="ParD-like"/>
</dbReference>
<evidence type="ECO:0000313" key="1">
    <source>
        <dbReference type="EMBL" id="SEF78063.1"/>
    </source>
</evidence>
<reference evidence="1 2" key="1">
    <citation type="submission" date="2016-10" db="EMBL/GenBank/DDBJ databases">
        <authorList>
            <person name="de Groot N.N."/>
        </authorList>
    </citation>
    <scope>NUCLEOTIDE SEQUENCE [LARGE SCALE GENOMIC DNA]</scope>
    <source>
        <strain evidence="1 2">Nm13</strain>
    </source>
</reference>
<gene>
    <name evidence="1" type="ORF">SAMN05216334_10934</name>
</gene>
<name>A0A1H5USK8_9PROT</name>
<proteinExistence type="predicted"/>
<accession>A0A1H5USK8</accession>
<dbReference type="OrthoDB" id="5422561at2"/>
<dbReference type="Proteomes" id="UP000236753">
    <property type="component" value="Unassembled WGS sequence"/>
</dbReference>
<protein>
    <submittedName>
        <fullName evidence="1">ParD-like antitoxin of type II toxin-antitoxin system</fullName>
    </submittedName>
</protein>
<dbReference type="Pfam" id="PF11903">
    <property type="entry name" value="ParD_like"/>
    <property type="match status" value="1"/>
</dbReference>
<dbReference type="EMBL" id="FNUX01000009">
    <property type="protein sequence ID" value="SEF78063.1"/>
    <property type="molecule type" value="Genomic_DNA"/>
</dbReference>
<organism evidence="1 2">
    <name type="scientific">Nitrosomonas ureae</name>
    <dbReference type="NCBI Taxonomy" id="44577"/>
    <lineage>
        <taxon>Bacteria</taxon>
        <taxon>Pseudomonadati</taxon>
        <taxon>Pseudomonadota</taxon>
        <taxon>Betaproteobacteria</taxon>
        <taxon>Nitrosomonadales</taxon>
        <taxon>Nitrosomonadaceae</taxon>
        <taxon>Nitrosomonas</taxon>
    </lineage>
</organism>
<sequence length="138" mass="15061">MAKSASPIRLQENLMQAAALTGERFHRSTAEQIEYWAEMGRNVCTMLDPDDLLSISAGLATITIEPTLGGSIDPDAVFQSLETERANAMLPQTVTSSPIKYQISLTHPGYLEQISPDGTIKTGKFQQGEFIEMSEAVL</sequence>